<evidence type="ECO:0000313" key="6">
    <source>
        <dbReference type="Proteomes" id="UP000198346"/>
    </source>
</evidence>
<evidence type="ECO:0000313" key="5">
    <source>
        <dbReference type="EMBL" id="SNT74541.1"/>
    </source>
</evidence>
<reference evidence="5 6" key="1">
    <citation type="submission" date="2017-07" db="EMBL/GenBank/DDBJ databases">
        <authorList>
            <person name="Sun Z.S."/>
            <person name="Albrecht U."/>
            <person name="Echele G."/>
            <person name="Lee C.C."/>
        </authorList>
    </citation>
    <scope>NUCLEOTIDE SEQUENCE [LARGE SCALE GENOMIC DNA]</scope>
    <source>
        <strain evidence="5 6">CGMCC 1.12710</strain>
    </source>
</reference>
<dbReference type="GO" id="GO:0016853">
    <property type="term" value="F:isomerase activity"/>
    <property type="evidence" value="ECO:0007669"/>
    <property type="project" value="UniProtKB-KW"/>
</dbReference>
<dbReference type="PANTHER" id="PTHR13887">
    <property type="entry name" value="GLUTATHIONE S-TRANSFERASE KAPPA"/>
    <property type="match status" value="1"/>
</dbReference>
<evidence type="ECO:0000256" key="3">
    <source>
        <dbReference type="SAM" id="MobiDB-lite"/>
    </source>
</evidence>
<dbReference type="PROSITE" id="PS51257">
    <property type="entry name" value="PROKAR_LIPOPROTEIN"/>
    <property type="match status" value="1"/>
</dbReference>
<feature type="domain" description="Thioredoxin" evidence="4">
    <location>
        <begin position="24"/>
        <end position="229"/>
    </location>
</feature>
<gene>
    <name evidence="5" type="ORF">SAMN06297382_2234</name>
</gene>
<accession>A0A239PW54</accession>
<protein>
    <submittedName>
        <fullName evidence="5">Protein-disulfide isomerase</fullName>
    </submittedName>
</protein>
<dbReference type="EMBL" id="FZQA01000005">
    <property type="protein sequence ID" value="SNT74541.1"/>
    <property type="molecule type" value="Genomic_DNA"/>
</dbReference>
<dbReference type="OrthoDB" id="8478320at2"/>
<dbReference type="RefSeq" id="WP_159462482.1">
    <property type="nucleotide sequence ID" value="NZ_FZQA01000005.1"/>
</dbReference>
<dbReference type="InterPro" id="IPR012336">
    <property type="entry name" value="Thioredoxin-like_fold"/>
</dbReference>
<keyword evidence="5" id="KW-0413">Isomerase</keyword>
<evidence type="ECO:0000259" key="4">
    <source>
        <dbReference type="PROSITE" id="PS51352"/>
    </source>
</evidence>
<proteinExistence type="inferred from homology"/>
<dbReference type="InterPro" id="IPR036249">
    <property type="entry name" value="Thioredoxin-like_sf"/>
</dbReference>
<dbReference type="Gene3D" id="3.40.30.10">
    <property type="entry name" value="Glutaredoxin"/>
    <property type="match status" value="1"/>
</dbReference>
<dbReference type="AlphaFoldDB" id="A0A239PW54"/>
<keyword evidence="6" id="KW-1185">Reference proteome</keyword>
<organism evidence="5 6">
    <name type="scientific">Amphiplicatus metriothermophilus</name>
    <dbReference type="NCBI Taxonomy" id="1519374"/>
    <lineage>
        <taxon>Bacteria</taxon>
        <taxon>Pseudomonadati</taxon>
        <taxon>Pseudomonadota</taxon>
        <taxon>Alphaproteobacteria</taxon>
        <taxon>Parvularculales</taxon>
        <taxon>Parvularculaceae</taxon>
        <taxon>Amphiplicatus</taxon>
    </lineage>
</organism>
<feature type="region of interest" description="Disordered" evidence="3">
    <location>
        <begin position="26"/>
        <end position="48"/>
    </location>
</feature>
<dbReference type="Pfam" id="PF13462">
    <property type="entry name" value="Thioredoxin_4"/>
    <property type="match status" value="1"/>
</dbReference>
<dbReference type="InterPro" id="IPR013766">
    <property type="entry name" value="Thioredoxin_domain"/>
</dbReference>
<sequence>MLRLLPRAALAAVPLFLAACGGASSNGEQQPADETEASAENAAAETQTKPETGAAAEMFLGDPDAPVTVIEYASVTCPHCAAFHETVFPAIKEKYVDTGKVKFVFREFPTAPAGLSYVGSVLARCAADKGGRDAYFLVLGALFKTQRTWIYGEDPKAELLKIAAQAGMDEASFDACMQRQELVELINANVDEASNKYQINSTPSFVVDGEKQAVRTVEDFEKVLDAALAESQG</sequence>
<comment type="similarity">
    <text evidence="2">Belongs to the thioredoxin family. DsbA subfamily.</text>
</comment>
<evidence type="ECO:0000256" key="1">
    <source>
        <dbReference type="ARBA" id="ARBA00003565"/>
    </source>
</evidence>
<comment type="function">
    <text evidence="1">May be required for disulfide bond formation in some proteins.</text>
</comment>
<dbReference type="Proteomes" id="UP000198346">
    <property type="component" value="Unassembled WGS sequence"/>
</dbReference>
<dbReference type="PANTHER" id="PTHR13887:SF56">
    <property type="entry name" value="THIOREDOXIN-LIKE REDUCTASE RV2466C"/>
    <property type="match status" value="1"/>
</dbReference>
<dbReference type="PROSITE" id="PS51352">
    <property type="entry name" value="THIOREDOXIN_2"/>
    <property type="match status" value="1"/>
</dbReference>
<evidence type="ECO:0000256" key="2">
    <source>
        <dbReference type="ARBA" id="ARBA00005791"/>
    </source>
</evidence>
<dbReference type="SUPFAM" id="SSF52833">
    <property type="entry name" value="Thioredoxin-like"/>
    <property type="match status" value="1"/>
</dbReference>
<name>A0A239PW54_9PROT</name>